<reference evidence="1 2" key="1">
    <citation type="journal article" date="2024" name="Int. J. Syst. Evol. Microbiol.">
        <title>Paenibacillus hexagrammi sp. nov., a novel bacterium isolated from the gut content of Hexagrammos agrammus.</title>
        <authorList>
            <person name="Jung H.K."/>
            <person name="Kim D.G."/>
            <person name="Zin H."/>
            <person name="Park J."/>
            <person name="Jung H."/>
            <person name="Kim Y.O."/>
            <person name="Kong H.J."/>
            <person name="Kim J.W."/>
            <person name="Kim Y.S."/>
        </authorList>
    </citation>
    <scope>NUCLEOTIDE SEQUENCE [LARGE SCALE GENOMIC DNA]</scope>
    <source>
        <strain evidence="1 2">YPD9-1</strain>
    </source>
</reference>
<proteinExistence type="predicted"/>
<evidence type="ECO:0000313" key="2">
    <source>
        <dbReference type="Proteomes" id="UP001649230"/>
    </source>
</evidence>
<keyword evidence="2" id="KW-1185">Reference proteome</keyword>
<protein>
    <submittedName>
        <fullName evidence="1">Uncharacterized protein</fullName>
    </submittedName>
</protein>
<organism evidence="1 2">
    <name type="scientific">Paenibacillus hexagrammi</name>
    <dbReference type="NCBI Taxonomy" id="2908839"/>
    <lineage>
        <taxon>Bacteria</taxon>
        <taxon>Bacillati</taxon>
        <taxon>Bacillota</taxon>
        <taxon>Bacilli</taxon>
        <taxon>Bacillales</taxon>
        <taxon>Paenibacillaceae</taxon>
        <taxon>Paenibacillus</taxon>
    </lineage>
</organism>
<sequence>METRALRIIENYCGQSFRKSQVNERTTLQHNMGRLTHEIVEIVAIKARSNSWVYSDVFGSSGWVEIDPSEIPYEGNQIVVYGDYLGTHYSEADVTYTYGHAEIPQPVQTALDLLVRQIQANGTKNAFSSASLITPEIADLLAPYKTYNGGAL</sequence>
<accession>A0ABY3SR32</accession>
<gene>
    <name evidence="1" type="ORF">L0M14_30565</name>
</gene>
<dbReference type="Proteomes" id="UP001649230">
    <property type="component" value="Plasmid pYPD9-1"/>
</dbReference>
<evidence type="ECO:0000313" key="1">
    <source>
        <dbReference type="EMBL" id="UJF36533.1"/>
    </source>
</evidence>
<name>A0ABY3SR32_9BACL</name>
<dbReference type="EMBL" id="CP090979">
    <property type="protein sequence ID" value="UJF36533.1"/>
    <property type="molecule type" value="Genomic_DNA"/>
</dbReference>
<keyword evidence="1" id="KW-0614">Plasmid</keyword>
<dbReference type="RefSeq" id="WP_235123083.1">
    <property type="nucleotide sequence ID" value="NZ_CP090979.1"/>
</dbReference>
<geneLocation type="plasmid" evidence="1 2">
    <name>pYPD9-1</name>
</geneLocation>